<name>A0A6G4A2F6_9BACL</name>
<dbReference type="EMBL" id="JAAIKC010000009">
    <property type="protein sequence ID" value="NEW08478.1"/>
    <property type="molecule type" value="Genomic_DNA"/>
</dbReference>
<dbReference type="FunFam" id="3.30.70.270:FF:000001">
    <property type="entry name" value="Diguanylate cyclase domain protein"/>
    <property type="match status" value="1"/>
</dbReference>
<dbReference type="SUPFAM" id="SSF55785">
    <property type="entry name" value="PYP-like sensor domain (PAS domain)"/>
    <property type="match status" value="2"/>
</dbReference>
<dbReference type="InterPro" id="IPR035919">
    <property type="entry name" value="EAL_sf"/>
</dbReference>
<accession>A0A6G4A2F6</accession>
<dbReference type="InterPro" id="IPR001610">
    <property type="entry name" value="PAC"/>
</dbReference>
<dbReference type="CDD" id="cd01949">
    <property type="entry name" value="GGDEF"/>
    <property type="match status" value="1"/>
</dbReference>
<dbReference type="Pfam" id="PF00563">
    <property type="entry name" value="EAL"/>
    <property type="match status" value="1"/>
</dbReference>
<dbReference type="Gene3D" id="3.30.70.270">
    <property type="match status" value="1"/>
</dbReference>
<dbReference type="PROSITE" id="PS50113">
    <property type="entry name" value="PAC"/>
    <property type="match status" value="1"/>
</dbReference>
<dbReference type="InterPro" id="IPR035965">
    <property type="entry name" value="PAS-like_dom_sf"/>
</dbReference>
<dbReference type="PROSITE" id="PS50887">
    <property type="entry name" value="GGDEF"/>
    <property type="match status" value="1"/>
</dbReference>
<dbReference type="InterPro" id="IPR001633">
    <property type="entry name" value="EAL_dom"/>
</dbReference>
<dbReference type="PANTHER" id="PTHR44757:SF2">
    <property type="entry name" value="BIOFILM ARCHITECTURE MAINTENANCE PROTEIN MBAA"/>
    <property type="match status" value="1"/>
</dbReference>
<evidence type="ECO:0000259" key="3">
    <source>
        <dbReference type="PROSITE" id="PS50883"/>
    </source>
</evidence>
<reference evidence="5" key="1">
    <citation type="submission" date="2020-02" db="EMBL/GenBank/DDBJ databases">
        <authorList>
            <person name="Shen X.-R."/>
            <person name="Zhang Y.-X."/>
        </authorList>
    </citation>
    <scope>NUCLEOTIDE SEQUENCE</scope>
    <source>
        <strain evidence="5">SYP-B3998</strain>
    </source>
</reference>
<dbReference type="InterPro" id="IPR029787">
    <property type="entry name" value="Nucleotide_cyclase"/>
</dbReference>
<dbReference type="Pfam" id="PF13426">
    <property type="entry name" value="PAS_9"/>
    <property type="match status" value="1"/>
</dbReference>
<dbReference type="PANTHER" id="PTHR44757">
    <property type="entry name" value="DIGUANYLATE CYCLASE DGCP"/>
    <property type="match status" value="1"/>
</dbReference>
<comment type="caution">
    <text evidence="5">The sequence shown here is derived from an EMBL/GenBank/DDBJ whole genome shotgun (WGS) entry which is preliminary data.</text>
</comment>
<dbReference type="InterPro" id="IPR000700">
    <property type="entry name" value="PAS-assoc_C"/>
</dbReference>
<dbReference type="InterPro" id="IPR013767">
    <property type="entry name" value="PAS_fold"/>
</dbReference>
<dbReference type="NCBIfam" id="TIGR00254">
    <property type="entry name" value="GGDEF"/>
    <property type="match status" value="1"/>
</dbReference>
<feature type="domain" description="PAC" evidence="2">
    <location>
        <begin position="88"/>
        <end position="140"/>
    </location>
</feature>
<protein>
    <submittedName>
        <fullName evidence="5">EAL domain-containing protein</fullName>
    </submittedName>
</protein>
<dbReference type="Gene3D" id="3.20.20.450">
    <property type="entry name" value="EAL domain"/>
    <property type="match status" value="1"/>
</dbReference>
<organism evidence="5">
    <name type="scientific">Paenibacillus sp. SYP-B3998</name>
    <dbReference type="NCBI Taxonomy" id="2678564"/>
    <lineage>
        <taxon>Bacteria</taxon>
        <taxon>Bacillati</taxon>
        <taxon>Bacillota</taxon>
        <taxon>Bacilli</taxon>
        <taxon>Bacillales</taxon>
        <taxon>Paenibacillaceae</taxon>
        <taxon>Paenibacillus</taxon>
    </lineage>
</organism>
<dbReference type="PROSITE" id="PS50112">
    <property type="entry name" value="PAS"/>
    <property type="match status" value="1"/>
</dbReference>
<feature type="domain" description="PAS" evidence="1">
    <location>
        <begin position="141"/>
        <end position="211"/>
    </location>
</feature>
<dbReference type="AlphaFoldDB" id="A0A6G4A2F6"/>
<dbReference type="SMART" id="SM00091">
    <property type="entry name" value="PAS"/>
    <property type="match status" value="2"/>
</dbReference>
<dbReference type="FunFam" id="3.20.20.450:FF:000001">
    <property type="entry name" value="Cyclic di-GMP phosphodiesterase yahA"/>
    <property type="match status" value="1"/>
</dbReference>
<dbReference type="CDD" id="cd00130">
    <property type="entry name" value="PAS"/>
    <property type="match status" value="1"/>
</dbReference>
<dbReference type="PROSITE" id="PS50883">
    <property type="entry name" value="EAL"/>
    <property type="match status" value="1"/>
</dbReference>
<evidence type="ECO:0000259" key="2">
    <source>
        <dbReference type="PROSITE" id="PS50113"/>
    </source>
</evidence>
<dbReference type="Pfam" id="PF00990">
    <property type="entry name" value="GGDEF"/>
    <property type="match status" value="1"/>
</dbReference>
<dbReference type="SMART" id="SM00052">
    <property type="entry name" value="EAL"/>
    <property type="match status" value="1"/>
</dbReference>
<dbReference type="Gene3D" id="3.30.450.20">
    <property type="entry name" value="PAS domain"/>
    <property type="match status" value="2"/>
</dbReference>
<sequence>MDKELNPLLQEGGVFANLIMNAILDNMQESITVYDQEGTLLYYNSAADKSGLVHAFSNQQQLLHADGQTPIANGEAPLQKILRGEQVHNEEIWIYVKKNQASIQLVNGSPIYTEGHGQVGSLIVSHDITKRKWAEQRLEVSEQRYKSLFEHNPDIVCWIDLRGSVLKVNPALEKLAGHSSESIQGHNIMKFIAVDDLVKAQKRFFLACKGKPQNFEMKAIHRSDSLIDLHVTILPIVVNGQIIGVYAIAKDISNRKRTEIMNHYLAYHDTLTNLPNRRMFQERLQDAIKAADEEASTVAVIFMDLDRFKWINDTLGHSVGDKLLQNISERLLLLQDETDTISRLGGDEFTFIVRRSSARQITGMAQRIFECLTPAFSLEGHDLHITPSIGISLYPQDGVDAETMIRHADLAMYRAKEKGRNNFQFYKPELNEHVHHKMLLESELRKALERGELEIHYQPQISAKNGQLSGMEALIRWKHPELGMISPVDFIPLAEETGLIISIGEWILRSSCLQHMAWKKKGYPPVHIAVNLSASQFQHEGLQEMIVSALKESGMDPNFLELEITESIAMYRFDFVQKKLDALKQVGIQIAIDDFGTGYSSLSYLRKYPIDKLKIDRSFIREMTEREEDYYIVKAVIALAKSLHLTIIAEGVETENQLMMLQQLGCDDIQGYWYSKPKPAWQIEKEFYAAIVIYSIDIDNHSHLL</sequence>
<dbReference type="CDD" id="cd01948">
    <property type="entry name" value="EAL"/>
    <property type="match status" value="1"/>
</dbReference>
<dbReference type="SUPFAM" id="SSF55073">
    <property type="entry name" value="Nucleotide cyclase"/>
    <property type="match status" value="1"/>
</dbReference>
<dbReference type="InterPro" id="IPR000014">
    <property type="entry name" value="PAS"/>
</dbReference>
<proteinExistence type="predicted"/>
<feature type="domain" description="GGDEF" evidence="4">
    <location>
        <begin position="296"/>
        <end position="428"/>
    </location>
</feature>
<dbReference type="SMART" id="SM00086">
    <property type="entry name" value="PAC"/>
    <property type="match status" value="2"/>
</dbReference>
<dbReference type="RefSeq" id="WP_163951343.1">
    <property type="nucleotide sequence ID" value="NZ_JAAIKC010000009.1"/>
</dbReference>
<dbReference type="Pfam" id="PF00989">
    <property type="entry name" value="PAS"/>
    <property type="match status" value="1"/>
</dbReference>
<dbReference type="InterPro" id="IPR000160">
    <property type="entry name" value="GGDEF_dom"/>
</dbReference>
<dbReference type="SMART" id="SM00267">
    <property type="entry name" value="GGDEF"/>
    <property type="match status" value="1"/>
</dbReference>
<dbReference type="NCBIfam" id="TIGR00229">
    <property type="entry name" value="sensory_box"/>
    <property type="match status" value="2"/>
</dbReference>
<dbReference type="InterPro" id="IPR052155">
    <property type="entry name" value="Biofilm_reg_signaling"/>
</dbReference>
<dbReference type="GO" id="GO:0006355">
    <property type="term" value="P:regulation of DNA-templated transcription"/>
    <property type="evidence" value="ECO:0007669"/>
    <property type="project" value="InterPro"/>
</dbReference>
<evidence type="ECO:0000259" key="1">
    <source>
        <dbReference type="PROSITE" id="PS50112"/>
    </source>
</evidence>
<gene>
    <name evidence="5" type="ORF">GK047_20995</name>
</gene>
<evidence type="ECO:0000313" key="5">
    <source>
        <dbReference type="EMBL" id="NEW08478.1"/>
    </source>
</evidence>
<evidence type="ECO:0000259" key="4">
    <source>
        <dbReference type="PROSITE" id="PS50887"/>
    </source>
</evidence>
<dbReference type="SUPFAM" id="SSF141868">
    <property type="entry name" value="EAL domain-like"/>
    <property type="match status" value="1"/>
</dbReference>
<dbReference type="InterPro" id="IPR043128">
    <property type="entry name" value="Rev_trsase/Diguanyl_cyclase"/>
</dbReference>
<feature type="domain" description="EAL" evidence="3">
    <location>
        <begin position="437"/>
        <end position="691"/>
    </location>
</feature>